<keyword evidence="5 9" id="KW-1133">Transmembrane helix</keyword>
<keyword evidence="2" id="KW-0813">Transport</keyword>
<evidence type="ECO:0000256" key="8">
    <source>
        <dbReference type="ARBA" id="ARBA00034708"/>
    </source>
</evidence>
<dbReference type="GO" id="GO:0005886">
    <property type="term" value="C:plasma membrane"/>
    <property type="evidence" value="ECO:0007669"/>
    <property type="project" value="UniProtKB-SubCell"/>
</dbReference>
<keyword evidence="7 9" id="KW-0472">Membrane</keyword>
<feature type="transmembrane region" description="Helical" evidence="9">
    <location>
        <begin position="54"/>
        <end position="72"/>
    </location>
</feature>
<keyword evidence="11" id="KW-1185">Reference proteome</keyword>
<evidence type="ECO:0000256" key="3">
    <source>
        <dbReference type="ARBA" id="ARBA00022475"/>
    </source>
</evidence>
<evidence type="ECO:0000313" key="11">
    <source>
        <dbReference type="Proteomes" id="UP001319200"/>
    </source>
</evidence>
<dbReference type="PANTHER" id="PTHR33281">
    <property type="entry name" value="UPF0187 PROTEIN YNEE"/>
    <property type="match status" value="1"/>
</dbReference>
<dbReference type="Proteomes" id="UP001319200">
    <property type="component" value="Unassembled WGS sequence"/>
</dbReference>
<evidence type="ECO:0000256" key="6">
    <source>
        <dbReference type="ARBA" id="ARBA00023065"/>
    </source>
</evidence>
<evidence type="ECO:0000256" key="1">
    <source>
        <dbReference type="ARBA" id="ARBA00004651"/>
    </source>
</evidence>
<dbReference type="GO" id="GO:0005254">
    <property type="term" value="F:chloride channel activity"/>
    <property type="evidence" value="ECO:0007669"/>
    <property type="project" value="InterPro"/>
</dbReference>
<name>A0AAP2DKF6_9BACT</name>
<feature type="transmembrane region" description="Helical" evidence="9">
    <location>
        <begin position="25"/>
        <end position="48"/>
    </location>
</feature>
<evidence type="ECO:0000256" key="5">
    <source>
        <dbReference type="ARBA" id="ARBA00022989"/>
    </source>
</evidence>
<dbReference type="AlphaFoldDB" id="A0AAP2DKF6"/>
<evidence type="ECO:0000256" key="7">
    <source>
        <dbReference type="ARBA" id="ARBA00023136"/>
    </source>
</evidence>
<dbReference type="PANTHER" id="PTHR33281:SF19">
    <property type="entry name" value="VOLTAGE-DEPENDENT ANION CHANNEL-FORMING PROTEIN YNEE"/>
    <property type="match status" value="1"/>
</dbReference>
<protein>
    <recommendedName>
        <fullName evidence="12">Bestrophin</fullName>
    </recommendedName>
</protein>
<evidence type="ECO:0000256" key="4">
    <source>
        <dbReference type="ARBA" id="ARBA00022692"/>
    </source>
</evidence>
<comment type="caution">
    <text evidence="10">The sequence shown here is derived from an EMBL/GenBank/DDBJ whole genome shotgun (WGS) entry which is preliminary data.</text>
</comment>
<evidence type="ECO:0000313" key="10">
    <source>
        <dbReference type="EMBL" id="MBT1697751.1"/>
    </source>
</evidence>
<comment type="similarity">
    <text evidence="8">Belongs to the anion channel-forming bestrophin (TC 1.A.46) family.</text>
</comment>
<evidence type="ECO:0000256" key="9">
    <source>
        <dbReference type="SAM" id="Phobius"/>
    </source>
</evidence>
<keyword evidence="3" id="KW-1003">Cell membrane</keyword>
<feature type="transmembrane region" description="Helical" evidence="9">
    <location>
        <begin position="212"/>
        <end position="231"/>
    </location>
</feature>
<gene>
    <name evidence="10" type="ORF">KK083_12740</name>
</gene>
<dbReference type="RefSeq" id="WP_254163624.1">
    <property type="nucleotide sequence ID" value="NZ_JAHESF010000011.1"/>
</dbReference>
<organism evidence="10 11">
    <name type="scientific">Chryseosolibacter histidini</name>
    <dbReference type="NCBI Taxonomy" id="2782349"/>
    <lineage>
        <taxon>Bacteria</taxon>
        <taxon>Pseudomonadati</taxon>
        <taxon>Bacteroidota</taxon>
        <taxon>Cytophagia</taxon>
        <taxon>Cytophagales</taxon>
        <taxon>Chryseotaleaceae</taxon>
        <taxon>Chryseosolibacter</taxon>
    </lineage>
</organism>
<evidence type="ECO:0008006" key="12">
    <source>
        <dbReference type="Google" id="ProtNLM"/>
    </source>
</evidence>
<comment type="subcellular location">
    <subcellularLocation>
        <location evidence="1">Cell membrane</location>
        <topology evidence="1">Multi-pass membrane protein</topology>
    </subcellularLocation>
</comment>
<keyword evidence="6" id="KW-0406">Ion transport</keyword>
<dbReference type="Pfam" id="PF25539">
    <property type="entry name" value="Bestrophin_2"/>
    <property type="match status" value="1"/>
</dbReference>
<accession>A0AAP2DKF6</accession>
<reference evidence="10 11" key="1">
    <citation type="submission" date="2021-05" db="EMBL/GenBank/DDBJ databases">
        <title>A Polyphasic approach of four new species of the genus Ohtaekwangia: Ohtaekwangia histidinii sp. nov., Ohtaekwangia cretensis sp. nov., Ohtaekwangia indiensis sp. nov., Ohtaekwangia reichenbachii sp. nov. from diverse environment.</title>
        <authorList>
            <person name="Octaviana S."/>
        </authorList>
    </citation>
    <scope>NUCLEOTIDE SEQUENCE [LARGE SCALE GENOMIC DNA]</scope>
    <source>
        <strain evidence="10 11">PWU4</strain>
    </source>
</reference>
<dbReference type="EMBL" id="JAHESF010000011">
    <property type="protein sequence ID" value="MBT1697751.1"/>
    <property type="molecule type" value="Genomic_DNA"/>
</dbReference>
<dbReference type="InterPro" id="IPR044669">
    <property type="entry name" value="YneE/VCCN1/2-like"/>
</dbReference>
<proteinExistence type="inferred from homology"/>
<evidence type="ECO:0000256" key="2">
    <source>
        <dbReference type="ARBA" id="ARBA00022448"/>
    </source>
</evidence>
<sequence length="300" mass="34993">MKSRLKDTIWFLDLRHAFRTPTWKALALSMVLISAYYLALYFLVNHFINFEFEIPGFVIYSLGYVIAILFYFRLNNSYYRWNDGNKAMAQLRALNESFVMKARTYLGGDEEELKFLATMVKNHYRALRDLVRGFQNPKNLIEPRPGYSSKMEGSQHLATRLTSLLVQRVNALYNDGKLTRIQFLDLSRIIHKNTEIVSTCEALQDSPPPKTYIFHIRGFILAYAAMIPFGFMGHFEAWVLLFLVVFFYFYAGLEMVSDEMEDPFGFDENDIPVAQLTDLVEKRIDAITSPYPPQYERPKT</sequence>
<keyword evidence="4 9" id="KW-0812">Transmembrane</keyword>